<sequence length="1530" mass="166840">MALEQRTAGSEDVNDFLVRIRELGEKRDKEDEERARRLEAEILQGRRERQARRAERARSISPTKDSPLLLGSPTLKDLPMNTSTPSKSIIPPIDLLPTTKTLDLDTASRDLAYSSTASNEDTDSRAAESIGGNTTRPPDRTRAMSWKQRPQSSEVDTLASTLRFPSDPPNSRGRDDLTVSANDSESTMSRAQISQSLGSKDPSWFKQTSDRGIGSPACRKASSTPLADVHLPAASVKLPGLTKEPTLEPDKGSSYDGSERSRSPSRANSVYGSSNFGNRYSSISSVTTLGGLGSPVPLSNPHRLESRGPESLPADRVAMSPSQSRLASDRPSSPTKGLGGFVQSAMMKRSDSVSKRWSTQSGPNSFRNSFISSRGEASVLNSPKAQLGPATAESTSRPASSHSEATVVRHSVEDVSSAVDLDVPQDSTASGQRFTKASPLSNSGLISDQISPFEGLPVTPSKTMDPKRWSPTKSSWLESAINRPESPRPKATVPSQEPDWKRGLTHKLRTSRDIGQGNKALDSISTSMPSEEYHRLPTASNTKTSSKYSQEPLENVDPDLVEETRTPRMIEQPDDEEKLRCQFPDIPPKSQGLESKIHTLSLKNEQSSSPPDPDSQSSIGDKQTPHPDAAMPPLEKPLSSGDFRANLRPRGLPTDKSNAQEPEFKSVFGKLRRTETKNYVAPDEFKDNILRGKAALNITGGPKRTPRVDEFKESILKQKKAMKAGGGSIRRTTNDPKRLPGDSDSSVPEAIAKRMALSRSESARSIALNQASSPTTHDYSQSNNPHPYTRLESAGTSLKSRPNSPTKQPSDTMDLTLSKALRTPENPPKITEEPLSTSSMPPIPAETNLSCERPKTKLNERLNPALAGIIARGPRSERPSRNPAAAASAPRMTPKDSPPAPLTHMTKARAKGPKRRLPQKPGANQKAVEAERANMSPVGRPESVNAVKVQQLAKVNGEETPISHAARASSVQRNGLSVEGGTGNKPAFSSTSHPELNIVKPLSKPTKLSISTEPSNRSFSTPKASTTPFKPDDRPVIQREASSPVLLTANLPDIGIEQSGASAFSSPVKISQSCTRGLNKKSSEEPVLSPVGKRVVSPPVPPKPMSISDIQPGRESIATPFPQTPEATRIFSDFFNVPPTAKSKVDIDPLAFLPSSQEQCPKSTTIKQQTWEFGGDGRRTSLPANQEYILFEENMYLCIRTFETANGTRTTQTNLWCGDGVSEATVEDVQLFARKLARENNSKLVILRQGKETASFIQALGGIILTRRGSSSRADNSEYMLCGRRHLGQITFDEVDLSPECLCSGYPYIISTKSGKLYLWKGKGSTADELGCARLIGMDLAGEIEEVTEGQEPSGFFDSFPTPPGVRAYSSATYWRFKASNEKYCCRLFRIDHELGQGFGAAFWNRRGAHSPVARPNDTVQAIKPFCQRDLDPEHIYVLDTFFEIYVIVGELARSRSAEFASALVFAQEYGFLAVSEQDRPFLPKSHVCFNGLTDECKRAFRKWDDRIGGFENGKPPRVFPLSAAIEAIR</sequence>
<proteinExistence type="predicted"/>
<reference evidence="1" key="1">
    <citation type="journal article" date="2022" name="bioRxiv">
        <title>Population genetic analysis of Ophidiomyces ophidiicola, the causative agent of snake fungal disease, indicates recent introductions to the USA.</title>
        <authorList>
            <person name="Ladner J.T."/>
            <person name="Palmer J.M."/>
            <person name="Ettinger C.L."/>
            <person name="Stajich J.E."/>
            <person name="Farrell T.M."/>
            <person name="Glorioso B.M."/>
            <person name="Lawson B."/>
            <person name="Price S.J."/>
            <person name="Stengle A.G."/>
            <person name="Grear D.A."/>
            <person name="Lorch J.M."/>
        </authorList>
    </citation>
    <scope>NUCLEOTIDE SEQUENCE</scope>
    <source>
        <strain evidence="1">NWHC 24266-5</strain>
    </source>
</reference>
<organism evidence="1">
    <name type="scientific">Ophidiomyces ophidiicola</name>
    <dbReference type="NCBI Taxonomy" id="1387563"/>
    <lineage>
        <taxon>Eukaryota</taxon>
        <taxon>Fungi</taxon>
        <taxon>Dikarya</taxon>
        <taxon>Ascomycota</taxon>
        <taxon>Pezizomycotina</taxon>
        <taxon>Eurotiomycetes</taxon>
        <taxon>Eurotiomycetidae</taxon>
        <taxon>Onygenales</taxon>
        <taxon>Onygenaceae</taxon>
        <taxon>Ophidiomyces</taxon>
    </lineage>
</organism>
<comment type="caution">
    <text evidence="1">The sequence shown here is derived from an EMBL/GenBank/DDBJ whole genome shotgun (WGS) entry which is preliminary data.</text>
</comment>
<name>A0ACB8V4T0_9EURO</name>
<gene>
    <name evidence="1" type="ORF">LOY88_000400</name>
</gene>
<evidence type="ECO:0000313" key="1">
    <source>
        <dbReference type="EMBL" id="KAI2392935.1"/>
    </source>
</evidence>
<accession>A0ACB8V4T0</accession>
<protein>
    <submittedName>
        <fullName evidence="1">Uncharacterized protein</fullName>
    </submittedName>
</protein>
<dbReference type="EMBL" id="JALBCA010000004">
    <property type="protein sequence ID" value="KAI2392935.1"/>
    <property type="molecule type" value="Genomic_DNA"/>
</dbReference>